<dbReference type="Pfam" id="PF12789">
    <property type="entry name" value="PTR"/>
    <property type="match status" value="1"/>
</dbReference>
<feature type="compositionally biased region" description="Low complexity" evidence="1">
    <location>
        <begin position="208"/>
        <end position="217"/>
    </location>
</feature>
<protein>
    <recommendedName>
        <fullName evidence="4">Tail fiber protein</fullName>
    </recommendedName>
</protein>
<sequence length="407" mass="41883">MMAVTLTIDIGDFGAQSHPDDYVILYAPVFRESAERSGGLVSTAPRRVYLTGGKAAVEVEPGPLAVEFCVRNIKDSSTREFVVPAGGGSLGSLLAASLDYEPVVVTRLQELIDSAGDAAERLSGVALSSAEKADSSAKAAKRFEDAASKYAAAAKVSQDAAKGSEDVAKGSEDVAAQSASAADVSAKAAKASEDAAESALSGAKASESAAASSAGNAKKSEDAAKAAQARSEEIATSTSWSGDRLTVNGKTSPSLRGPKGDKGETGSVENVSWADISGKPDLASTWDEVKGKPAAYPPAPHTHTTAQVEGLDAALAGKADKGHKHKVEDVDGLKERLDQQDGAASAVYTSLIDVRRKLSVKADESYVKSQIASTRSYVDRAVADGSKIKIVSSLPSYPDSSTVYIVV</sequence>
<evidence type="ECO:0000256" key="1">
    <source>
        <dbReference type="SAM" id="MobiDB-lite"/>
    </source>
</evidence>
<dbReference type="EMBL" id="CP024932">
    <property type="protein sequence ID" value="ATZ08303.1"/>
    <property type="molecule type" value="Genomic_DNA"/>
</dbReference>
<dbReference type="Proteomes" id="UP000231994">
    <property type="component" value="Chromosome"/>
</dbReference>
<name>A0ABC8CLZ5_CORST</name>
<reference evidence="2 3" key="1">
    <citation type="submission" date="2017-11" db="EMBL/GenBank/DDBJ databases">
        <title>Whole genome sequencing of cultured pathogen.</title>
        <authorList>
            <person name="Hoffmann M."/>
            <person name="Sanchez M."/>
            <person name="Timme R."/>
            <person name="Nudel K."/>
            <person name="Bry L."/>
        </authorList>
    </citation>
    <scope>NUCLEOTIDE SEQUENCE [LARGE SCALE GENOMIC DNA]</scope>
    <source>
        <strain evidence="2 3">216</strain>
    </source>
</reference>
<feature type="region of interest" description="Disordered" evidence="1">
    <location>
        <begin position="208"/>
        <end position="276"/>
    </location>
</feature>
<proteinExistence type="predicted"/>
<evidence type="ECO:0000313" key="3">
    <source>
        <dbReference type="Proteomes" id="UP000231994"/>
    </source>
</evidence>
<dbReference type="AlphaFoldDB" id="A0ABC8CLZ5"/>
<evidence type="ECO:0008006" key="4">
    <source>
        <dbReference type="Google" id="ProtNLM"/>
    </source>
</evidence>
<organism evidence="2 3">
    <name type="scientific">Corynebacterium striatum</name>
    <dbReference type="NCBI Taxonomy" id="43770"/>
    <lineage>
        <taxon>Bacteria</taxon>
        <taxon>Bacillati</taxon>
        <taxon>Actinomycetota</taxon>
        <taxon>Actinomycetes</taxon>
        <taxon>Mycobacteriales</taxon>
        <taxon>Corynebacteriaceae</taxon>
        <taxon>Corynebacterium</taxon>
    </lineage>
</organism>
<accession>A0ABC8CLZ5</accession>
<evidence type="ECO:0000313" key="2">
    <source>
        <dbReference type="EMBL" id="ATZ08303.1"/>
    </source>
</evidence>
<gene>
    <name evidence="2" type="ORF">A9D01_05510</name>
</gene>